<evidence type="ECO:0000313" key="2">
    <source>
        <dbReference type="EMBL" id="PIA39937.1"/>
    </source>
</evidence>
<evidence type="ECO:0000313" key="3">
    <source>
        <dbReference type="Proteomes" id="UP000230069"/>
    </source>
</evidence>
<sequence length="252" mass="27740">MTEKYPGEHNAILRSNSNLDRLIVGLQGVASVHNIEKYVGANQSSSAQMWLDRAPDSIQTGWIVSPELYGDTRNHLFIFWKTKNGGCFNLLCPGFVQISSSHPVDLVLDPKLGEKLEIELHMYMDLITNVWWLELGDGTRVGYWPSGLLPELGNSASYGGNFIAWGGFAKGLPNGPSPLMGNGNVLATEQERAAYIRQLKIADSTHVWLNPREAELERYVDNNCYGLVYHGYKKGAMGHNILYGGAGGNCGP</sequence>
<dbReference type="STRING" id="218851.A0A2G5D9P9"/>
<dbReference type="InterPro" id="IPR053168">
    <property type="entry name" value="Glutamic_endopeptidase"/>
</dbReference>
<feature type="domain" description="Neprosin PEP catalytic" evidence="1">
    <location>
        <begin position="3"/>
        <end position="251"/>
    </location>
</feature>
<reference evidence="2 3" key="1">
    <citation type="submission" date="2017-09" db="EMBL/GenBank/DDBJ databases">
        <title>WGS assembly of Aquilegia coerulea Goldsmith.</title>
        <authorList>
            <person name="Hodges S."/>
            <person name="Kramer E."/>
            <person name="Nordborg M."/>
            <person name="Tomkins J."/>
            <person name="Borevitz J."/>
            <person name="Derieg N."/>
            <person name="Yan J."/>
            <person name="Mihaltcheva S."/>
            <person name="Hayes R.D."/>
            <person name="Rokhsar D."/>
        </authorList>
    </citation>
    <scope>NUCLEOTIDE SEQUENCE [LARGE SCALE GENOMIC DNA]</scope>
    <source>
        <strain evidence="3">cv. Goldsmith</strain>
    </source>
</reference>
<protein>
    <recommendedName>
        <fullName evidence="1">Neprosin PEP catalytic domain-containing protein</fullName>
    </recommendedName>
</protein>
<dbReference type="Proteomes" id="UP000230069">
    <property type="component" value="Unassembled WGS sequence"/>
</dbReference>
<dbReference type="InParanoid" id="A0A2G5D9P9"/>
<keyword evidence="3" id="KW-1185">Reference proteome</keyword>
<name>A0A2G5D9P9_AQUCA</name>
<dbReference type="OrthoDB" id="1858978at2759"/>
<dbReference type="PANTHER" id="PTHR31589:SF223">
    <property type="entry name" value="PROTEIN, PUTATIVE (DUF239)-RELATED"/>
    <property type="match status" value="1"/>
</dbReference>
<dbReference type="InterPro" id="IPR004314">
    <property type="entry name" value="Neprosin"/>
</dbReference>
<proteinExistence type="predicted"/>
<dbReference type="PANTHER" id="PTHR31589">
    <property type="entry name" value="PROTEIN, PUTATIVE (DUF239)-RELATED-RELATED"/>
    <property type="match status" value="1"/>
</dbReference>
<dbReference type="PROSITE" id="PS52045">
    <property type="entry name" value="NEPROSIN_PEP_CD"/>
    <property type="match status" value="1"/>
</dbReference>
<accession>A0A2G5D9P9</accession>
<organism evidence="2 3">
    <name type="scientific">Aquilegia coerulea</name>
    <name type="common">Rocky mountain columbine</name>
    <dbReference type="NCBI Taxonomy" id="218851"/>
    <lineage>
        <taxon>Eukaryota</taxon>
        <taxon>Viridiplantae</taxon>
        <taxon>Streptophyta</taxon>
        <taxon>Embryophyta</taxon>
        <taxon>Tracheophyta</taxon>
        <taxon>Spermatophyta</taxon>
        <taxon>Magnoliopsida</taxon>
        <taxon>Ranunculales</taxon>
        <taxon>Ranunculaceae</taxon>
        <taxon>Thalictroideae</taxon>
        <taxon>Aquilegia</taxon>
    </lineage>
</organism>
<evidence type="ECO:0000259" key="1">
    <source>
        <dbReference type="PROSITE" id="PS52045"/>
    </source>
</evidence>
<dbReference type="AlphaFoldDB" id="A0A2G5D9P9"/>
<gene>
    <name evidence="2" type="ORF">AQUCO_02600406v1</name>
</gene>
<dbReference type="Pfam" id="PF03080">
    <property type="entry name" value="Neprosin"/>
    <property type="match status" value="1"/>
</dbReference>
<dbReference type="EMBL" id="KZ305043">
    <property type="protein sequence ID" value="PIA39937.1"/>
    <property type="molecule type" value="Genomic_DNA"/>
</dbReference>
<dbReference type="Gene3D" id="3.90.1320.10">
    <property type="entry name" value="Outer-capsid protein sigma 3, large lobe"/>
    <property type="match status" value="1"/>
</dbReference>